<organism evidence="1 2">
    <name type="scientific">Porites lobata</name>
    <dbReference type="NCBI Taxonomy" id="104759"/>
    <lineage>
        <taxon>Eukaryota</taxon>
        <taxon>Metazoa</taxon>
        <taxon>Cnidaria</taxon>
        <taxon>Anthozoa</taxon>
        <taxon>Hexacorallia</taxon>
        <taxon>Scleractinia</taxon>
        <taxon>Fungiina</taxon>
        <taxon>Poritidae</taxon>
        <taxon>Porites</taxon>
    </lineage>
</organism>
<feature type="non-terminal residue" evidence="1">
    <location>
        <position position="1"/>
    </location>
</feature>
<sequence>ATPLTSSGHVVSCKQKALLKMHLVLSPKGKQTHAFCQIDLGAETNIIPNSLYNQLKPTMKLTAYGGNEIPNLGSCQVYVKGPDNPYPKSVQAEIVDVDDPAVNRQYVSTKFESSKAKLDSCC</sequence>
<proteinExistence type="predicted"/>
<name>A0ABN8NF19_9CNID</name>
<evidence type="ECO:0000313" key="2">
    <source>
        <dbReference type="Proteomes" id="UP001159405"/>
    </source>
</evidence>
<dbReference type="EMBL" id="CALNXK010000017">
    <property type="protein sequence ID" value="CAH3104975.1"/>
    <property type="molecule type" value="Genomic_DNA"/>
</dbReference>
<dbReference type="Proteomes" id="UP001159405">
    <property type="component" value="Unassembled WGS sequence"/>
</dbReference>
<accession>A0ABN8NF19</accession>
<protein>
    <submittedName>
        <fullName evidence="1">Uncharacterized protein</fullName>
    </submittedName>
</protein>
<keyword evidence="2" id="KW-1185">Reference proteome</keyword>
<gene>
    <name evidence="1" type="ORF">PLOB_00012613</name>
</gene>
<comment type="caution">
    <text evidence="1">The sequence shown here is derived from an EMBL/GenBank/DDBJ whole genome shotgun (WGS) entry which is preliminary data.</text>
</comment>
<reference evidence="1 2" key="1">
    <citation type="submission" date="2022-05" db="EMBL/GenBank/DDBJ databases">
        <authorList>
            <consortium name="Genoscope - CEA"/>
            <person name="William W."/>
        </authorList>
    </citation>
    <scope>NUCLEOTIDE SEQUENCE [LARGE SCALE GENOMIC DNA]</scope>
</reference>
<evidence type="ECO:0000313" key="1">
    <source>
        <dbReference type="EMBL" id="CAH3104975.1"/>
    </source>
</evidence>